<proteinExistence type="predicted"/>
<reference evidence="2" key="1">
    <citation type="submission" date="2022-05" db="EMBL/GenBank/DDBJ databases">
        <authorList>
            <person name="Okamura Y."/>
        </authorList>
    </citation>
    <scope>NUCLEOTIDE SEQUENCE</scope>
</reference>
<organism evidence="2 3">
    <name type="scientific">Pieris brassicae</name>
    <name type="common">White butterfly</name>
    <name type="synonym">Large white butterfly</name>
    <dbReference type="NCBI Taxonomy" id="7116"/>
    <lineage>
        <taxon>Eukaryota</taxon>
        <taxon>Metazoa</taxon>
        <taxon>Ecdysozoa</taxon>
        <taxon>Arthropoda</taxon>
        <taxon>Hexapoda</taxon>
        <taxon>Insecta</taxon>
        <taxon>Pterygota</taxon>
        <taxon>Neoptera</taxon>
        <taxon>Endopterygota</taxon>
        <taxon>Lepidoptera</taxon>
        <taxon>Glossata</taxon>
        <taxon>Ditrysia</taxon>
        <taxon>Papilionoidea</taxon>
        <taxon>Pieridae</taxon>
        <taxon>Pierinae</taxon>
        <taxon>Pieris</taxon>
    </lineage>
</organism>
<evidence type="ECO:0000256" key="1">
    <source>
        <dbReference type="SAM" id="MobiDB-lite"/>
    </source>
</evidence>
<name>A0A9P0T288_PIEBR</name>
<keyword evidence="3" id="KW-1185">Reference proteome</keyword>
<evidence type="ECO:0000313" key="2">
    <source>
        <dbReference type="EMBL" id="CAH4009633.1"/>
    </source>
</evidence>
<gene>
    <name evidence="2" type="ORF">PIBRA_LOCUS3165</name>
</gene>
<dbReference type="EMBL" id="CALOZG010000003">
    <property type="protein sequence ID" value="CAH4009633.1"/>
    <property type="molecule type" value="Genomic_DNA"/>
</dbReference>
<evidence type="ECO:0000313" key="3">
    <source>
        <dbReference type="Proteomes" id="UP001152562"/>
    </source>
</evidence>
<dbReference type="Pfam" id="PF08208">
    <property type="entry name" value="RNA_polI_A34"/>
    <property type="match status" value="1"/>
</dbReference>
<dbReference type="Proteomes" id="UP001152562">
    <property type="component" value="Unassembled WGS sequence"/>
</dbReference>
<comment type="caution">
    <text evidence="2">The sequence shown here is derived from an EMBL/GenBank/DDBJ whole genome shotgun (WGS) entry which is preliminary data.</text>
</comment>
<feature type="compositionally biased region" description="Basic residues" evidence="1">
    <location>
        <begin position="189"/>
        <end position="199"/>
    </location>
</feature>
<dbReference type="InterPro" id="IPR013240">
    <property type="entry name" value="DNA-dir_RNA_pol1_su_RPA34"/>
</dbReference>
<accession>A0A9P0T288</accession>
<dbReference type="GO" id="GO:0006360">
    <property type="term" value="P:transcription by RNA polymerase I"/>
    <property type="evidence" value="ECO:0007669"/>
    <property type="project" value="InterPro"/>
</dbReference>
<protein>
    <submittedName>
        <fullName evidence="2">Uncharacterized protein</fullName>
    </submittedName>
</protein>
<feature type="region of interest" description="Disordered" evidence="1">
    <location>
        <begin position="473"/>
        <end position="508"/>
    </location>
</feature>
<feature type="region of interest" description="Disordered" evidence="1">
    <location>
        <begin position="187"/>
        <end position="211"/>
    </location>
</feature>
<sequence>MALDDYNLVVPCFCSKSLKVVMSSDESFLWTSASNSNSDSDDSSTSKKFSEMQEDFVKNEVDEKYKKIKNKVVNGNFIKDEHTSEVDLKIVKNEYSKGNIGNEVLFNDSYLNLRVKEEQSSCFDDSDIPVKKKKKNKKRKHSLLELNNDDRLLDVSNNEDIITTEETVNTRSCTNRDDPITATEDSNYVKHKKKKKKRRSSGEDCNNSNISEITYNNFSDPKCIDENNSISENHFESNGGNVDKLESSVRNLSKVSDRIQFEEDLDFNKSVVEANFNQKQIRRYLKNHTNLLPISPKTKLDSTITDTDDVWLVKCPQDVDIMHLKDITLGLSNKTKLKLGGKVYEYMVDQNNLRLPILTFHNQSKPVIKNLITNGCIYLKNKVPKVHIPNNEVMVNDQTNFIVLPDTKCRHPLFGIHYKKCIKVPVEIAKRLHTDQEQNSLPVQDNIKEKKKKQKIYKRSLISDEFQEPIKLEQEVSKKKKKRKLSSGTNSPVKSKRVKYDPDSTQTWDSEKAIEENLFNF</sequence>
<dbReference type="AlphaFoldDB" id="A0A9P0T288"/>